<dbReference type="EC" id="7.1.1.9" evidence="4"/>
<sequence length="193" mass="23091">MSYLSQLSLSFFSHQFILVICVFIVFFISIIFVFLFFYQHNNTIFNSNFLLEYFWTFIPVVLVVILFLPLFFFNNFLSSEFDFCYFIIGNQWFWDFIYLDDFVYSTSLFNYDFIYNSYPTVYLPCLYKLNFYLTWNDVLHAFSLPHLYTMVDLVPGTLHSLNLFFPFAGVYTVYCAQICGINHSAMPFMINAQ</sequence>
<dbReference type="InterPro" id="IPR045187">
    <property type="entry name" value="CcO_II"/>
</dbReference>
<keyword evidence="10" id="KW-0460">Magnesium</keyword>
<comment type="cofactor">
    <cofactor evidence="1">
        <name>Cu cation</name>
        <dbReference type="ChEBI" id="CHEBI:23378"/>
    </cofactor>
</comment>
<dbReference type="GO" id="GO:0005507">
    <property type="term" value="F:copper ion binding"/>
    <property type="evidence" value="ECO:0007669"/>
    <property type="project" value="InterPro"/>
</dbReference>
<reference evidence="21" key="1">
    <citation type="journal article" date="2012" name="Mol. Phylogenet. Evol.">
        <title>Rapid evolution of the compact and unusual mitochondrial genome in the ctenophore, Pleurobrachia bachei.</title>
        <authorList>
            <person name="Kohn A.B."/>
            <person name="Citarella M.R."/>
            <person name="Kocot K.M."/>
            <person name="Bobkova Y.V."/>
            <person name="Halanych K.M."/>
            <person name="Moroz L.L."/>
        </authorList>
    </citation>
    <scope>NUCLEOTIDE SEQUENCE</scope>
</reference>
<feature type="transmembrane region" description="Helical" evidence="18">
    <location>
        <begin position="12"/>
        <end position="38"/>
    </location>
</feature>
<dbReference type="SUPFAM" id="SSF49503">
    <property type="entry name" value="Cupredoxins"/>
    <property type="match status" value="1"/>
</dbReference>
<dbReference type="InterPro" id="IPR002429">
    <property type="entry name" value="CcO_II-like_C"/>
</dbReference>
<keyword evidence="9" id="KW-0479">Metal-binding</keyword>
<name>G9HTH3_PLEBA</name>
<evidence type="ECO:0000256" key="17">
    <source>
        <dbReference type="ARBA" id="ARBA00049512"/>
    </source>
</evidence>
<dbReference type="InterPro" id="IPR011759">
    <property type="entry name" value="Cyt_c_oxidase_su2_TM_dom"/>
</dbReference>
<proteinExistence type="inferred from homology"/>
<dbReference type="EMBL" id="JN392469">
    <property type="protein sequence ID" value="AEO93260.1"/>
    <property type="molecule type" value="Genomic_DNA"/>
</dbReference>
<dbReference type="PROSITE" id="PS50999">
    <property type="entry name" value="COX2_TM"/>
    <property type="match status" value="1"/>
</dbReference>
<keyword evidence="21" id="KW-0496">Mitochondrion</keyword>
<evidence type="ECO:0000259" key="19">
    <source>
        <dbReference type="PROSITE" id="PS50857"/>
    </source>
</evidence>
<evidence type="ECO:0000256" key="3">
    <source>
        <dbReference type="ARBA" id="ARBA00007866"/>
    </source>
</evidence>
<dbReference type="GO" id="GO:0042773">
    <property type="term" value="P:ATP synthesis coupled electron transport"/>
    <property type="evidence" value="ECO:0007669"/>
    <property type="project" value="TreeGrafter"/>
</dbReference>
<protein>
    <recommendedName>
        <fullName evidence="5">Cytochrome c oxidase subunit 2</fullName>
        <ecNumber evidence="4">7.1.1.9</ecNumber>
    </recommendedName>
    <alternativeName>
        <fullName evidence="16">Cytochrome c oxidase polypeptide II</fullName>
    </alternativeName>
</protein>
<keyword evidence="14" id="KW-0186">Copper</keyword>
<geneLocation type="mitochondrion" evidence="21"/>
<evidence type="ECO:0000256" key="16">
    <source>
        <dbReference type="ARBA" id="ARBA00031389"/>
    </source>
</evidence>
<dbReference type="InterPro" id="IPR036257">
    <property type="entry name" value="Cyt_c_oxidase_su2_TM_sf"/>
</dbReference>
<keyword evidence="6" id="KW-0813">Transport</keyword>
<dbReference type="InterPro" id="IPR001505">
    <property type="entry name" value="Copper_CuA"/>
</dbReference>
<dbReference type="Gene3D" id="1.10.287.90">
    <property type="match status" value="1"/>
</dbReference>
<keyword evidence="13 18" id="KW-1133">Transmembrane helix</keyword>
<dbReference type="GO" id="GO:0004129">
    <property type="term" value="F:cytochrome-c oxidase activity"/>
    <property type="evidence" value="ECO:0007669"/>
    <property type="project" value="UniProtKB-EC"/>
</dbReference>
<evidence type="ECO:0000256" key="4">
    <source>
        <dbReference type="ARBA" id="ARBA00012949"/>
    </source>
</evidence>
<comment type="subcellular location">
    <subcellularLocation>
        <location evidence="2">Membrane</location>
        <topology evidence="2">Multi-pass membrane protein</topology>
    </subcellularLocation>
</comment>
<dbReference type="InterPro" id="IPR008972">
    <property type="entry name" value="Cupredoxin"/>
</dbReference>
<evidence type="ECO:0000256" key="14">
    <source>
        <dbReference type="ARBA" id="ARBA00023008"/>
    </source>
</evidence>
<feature type="domain" description="Cytochrome oxidase subunit II transmembrane region profile" evidence="20">
    <location>
        <begin position="1"/>
        <end position="81"/>
    </location>
</feature>
<comment type="similarity">
    <text evidence="3">Belongs to the cytochrome c oxidase subunit 2 family.</text>
</comment>
<dbReference type="Gene3D" id="2.60.40.420">
    <property type="entry name" value="Cupredoxins - blue copper proteins"/>
    <property type="match status" value="1"/>
</dbReference>
<keyword evidence="8 18" id="KW-0812">Transmembrane</keyword>
<evidence type="ECO:0000313" key="21">
    <source>
        <dbReference type="EMBL" id="AEO93260.1"/>
    </source>
</evidence>
<gene>
    <name evidence="21" type="primary">COX2</name>
</gene>
<evidence type="ECO:0000259" key="20">
    <source>
        <dbReference type="PROSITE" id="PS50999"/>
    </source>
</evidence>
<evidence type="ECO:0000256" key="7">
    <source>
        <dbReference type="ARBA" id="ARBA00022660"/>
    </source>
</evidence>
<dbReference type="SUPFAM" id="SSF81464">
    <property type="entry name" value="Cytochrome c oxidase subunit II-like, transmembrane region"/>
    <property type="match status" value="1"/>
</dbReference>
<comment type="catalytic activity">
    <reaction evidence="17">
        <text>4 Fe(II)-[cytochrome c] + O2 + 8 H(+)(in) = 4 Fe(III)-[cytochrome c] + 2 H2O + 4 H(+)(out)</text>
        <dbReference type="Rhea" id="RHEA:11436"/>
        <dbReference type="Rhea" id="RHEA-COMP:10350"/>
        <dbReference type="Rhea" id="RHEA-COMP:14399"/>
        <dbReference type="ChEBI" id="CHEBI:15377"/>
        <dbReference type="ChEBI" id="CHEBI:15378"/>
        <dbReference type="ChEBI" id="CHEBI:15379"/>
        <dbReference type="ChEBI" id="CHEBI:29033"/>
        <dbReference type="ChEBI" id="CHEBI:29034"/>
        <dbReference type="EC" id="7.1.1.9"/>
    </reaction>
    <physiologicalReaction direction="left-to-right" evidence="17">
        <dbReference type="Rhea" id="RHEA:11437"/>
    </physiologicalReaction>
</comment>
<evidence type="ECO:0000256" key="2">
    <source>
        <dbReference type="ARBA" id="ARBA00004141"/>
    </source>
</evidence>
<dbReference type="Pfam" id="PF00116">
    <property type="entry name" value="COX2"/>
    <property type="match status" value="1"/>
</dbReference>
<evidence type="ECO:0000256" key="12">
    <source>
        <dbReference type="ARBA" id="ARBA00022982"/>
    </source>
</evidence>
<evidence type="ECO:0000256" key="18">
    <source>
        <dbReference type="SAM" id="Phobius"/>
    </source>
</evidence>
<dbReference type="PRINTS" id="PR01166">
    <property type="entry name" value="CYCOXIDASEII"/>
</dbReference>
<evidence type="ECO:0000256" key="13">
    <source>
        <dbReference type="ARBA" id="ARBA00022989"/>
    </source>
</evidence>
<dbReference type="PROSITE" id="PS50857">
    <property type="entry name" value="COX2_CUA"/>
    <property type="match status" value="1"/>
</dbReference>
<evidence type="ECO:0000256" key="9">
    <source>
        <dbReference type="ARBA" id="ARBA00022723"/>
    </source>
</evidence>
<keyword evidence="15 18" id="KW-0472">Membrane</keyword>
<keyword evidence="7" id="KW-0679">Respiratory chain</keyword>
<dbReference type="AlphaFoldDB" id="G9HTH3"/>
<evidence type="ECO:0000256" key="11">
    <source>
        <dbReference type="ARBA" id="ARBA00022967"/>
    </source>
</evidence>
<evidence type="ECO:0000256" key="15">
    <source>
        <dbReference type="ARBA" id="ARBA00023136"/>
    </source>
</evidence>
<evidence type="ECO:0000256" key="8">
    <source>
        <dbReference type="ARBA" id="ARBA00022692"/>
    </source>
</evidence>
<dbReference type="PANTHER" id="PTHR22888:SF9">
    <property type="entry name" value="CYTOCHROME C OXIDASE SUBUNIT 2"/>
    <property type="match status" value="1"/>
</dbReference>
<evidence type="ECO:0000256" key="5">
    <source>
        <dbReference type="ARBA" id="ARBA00015946"/>
    </source>
</evidence>
<evidence type="ECO:0000256" key="10">
    <source>
        <dbReference type="ARBA" id="ARBA00022842"/>
    </source>
</evidence>
<feature type="transmembrane region" description="Helical" evidence="18">
    <location>
        <begin position="50"/>
        <end position="73"/>
    </location>
</feature>
<keyword evidence="11" id="KW-1278">Translocase</keyword>
<accession>G9HTH3</accession>
<dbReference type="PANTHER" id="PTHR22888">
    <property type="entry name" value="CYTOCHROME C OXIDASE, SUBUNIT II"/>
    <property type="match status" value="1"/>
</dbReference>
<evidence type="ECO:0000256" key="1">
    <source>
        <dbReference type="ARBA" id="ARBA00001935"/>
    </source>
</evidence>
<dbReference type="PROSITE" id="PS00078">
    <property type="entry name" value="COX2"/>
    <property type="match status" value="1"/>
</dbReference>
<evidence type="ECO:0000256" key="6">
    <source>
        <dbReference type="ARBA" id="ARBA00022448"/>
    </source>
</evidence>
<dbReference type="GO" id="GO:0016020">
    <property type="term" value="C:membrane"/>
    <property type="evidence" value="ECO:0007669"/>
    <property type="project" value="UniProtKB-SubCell"/>
</dbReference>
<organism evidence="21">
    <name type="scientific">Pleurobrachia bachei</name>
    <name type="common">Sea gooseberry</name>
    <dbReference type="NCBI Taxonomy" id="34499"/>
    <lineage>
        <taxon>Eukaryota</taxon>
        <taxon>Metazoa</taxon>
        <taxon>Ctenophora</taxon>
        <taxon>Tentaculata</taxon>
        <taxon>Cydippida</taxon>
        <taxon>Pleurobrachiidae</taxon>
        <taxon>Pleurobrachia</taxon>
    </lineage>
</organism>
<feature type="domain" description="Cytochrome oxidase subunit II copper A binding" evidence="19">
    <location>
        <begin position="80"/>
        <end position="193"/>
    </location>
</feature>
<keyword evidence="12" id="KW-0249">Electron transport</keyword>